<evidence type="ECO:0000256" key="4">
    <source>
        <dbReference type="ARBA" id="ARBA00022475"/>
    </source>
</evidence>
<comment type="subcellular location">
    <subcellularLocation>
        <location evidence="1">Cell membrane</location>
        <topology evidence="1">Multi-pass membrane protein</topology>
    </subcellularLocation>
</comment>
<feature type="transmembrane region" description="Helical" evidence="8">
    <location>
        <begin position="194"/>
        <end position="217"/>
    </location>
</feature>
<dbReference type="GO" id="GO:0022857">
    <property type="term" value="F:transmembrane transporter activity"/>
    <property type="evidence" value="ECO:0007669"/>
    <property type="project" value="InterPro"/>
</dbReference>
<feature type="transmembrane region" description="Helical" evidence="8">
    <location>
        <begin position="117"/>
        <end position="138"/>
    </location>
</feature>
<evidence type="ECO:0000256" key="7">
    <source>
        <dbReference type="ARBA" id="ARBA00023136"/>
    </source>
</evidence>
<organism evidence="9 10">
    <name type="scientific">Porphyromonas uenonis 60-3</name>
    <dbReference type="NCBI Taxonomy" id="596327"/>
    <lineage>
        <taxon>Bacteria</taxon>
        <taxon>Pseudomonadati</taxon>
        <taxon>Bacteroidota</taxon>
        <taxon>Bacteroidia</taxon>
        <taxon>Bacteroidales</taxon>
        <taxon>Porphyromonadaceae</taxon>
        <taxon>Porphyromonas</taxon>
    </lineage>
</organism>
<name>C2MCT1_9PORP</name>
<feature type="transmembrane region" description="Helical" evidence="8">
    <location>
        <begin position="278"/>
        <end position="300"/>
    </location>
</feature>
<sequence length="336" mass="36330">MPHRPTLAKSYWTLPLMVLLLLVVAILSLHVGAHPISLWQLSEILSDPASVDYTILTQLRLPRIINAISIGGGLSLCGAILQGLFRNPLVEPYTLGISGGASLGITLAIVLGLSTAFLTLPAFGFIGALVTILLVYVNSYQRHGLSVQRMLLVGVMVSFMASSGVMLLLSVARAEQLSRIIFWTMGSLQESKPFIVWGMLLFTLLLLGASYLFVQSLNALRLGELKAQQLGINTRRVVLWLFVLSSLLTSACVAVAGVIGFVGLVIPQATRILFGNDYRVLLVGSFINGGIFLILCDMLARTILSPIELPIGVITGLIGGVAFLYLIHRTRRSHQI</sequence>
<dbReference type="SUPFAM" id="SSF81345">
    <property type="entry name" value="ABC transporter involved in vitamin B12 uptake, BtuC"/>
    <property type="match status" value="1"/>
</dbReference>
<comment type="caution">
    <text evidence="9">The sequence shown here is derived from an EMBL/GenBank/DDBJ whole genome shotgun (WGS) entry which is preliminary data.</text>
</comment>
<feature type="transmembrane region" description="Helical" evidence="8">
    <location>
        <begin position="64"/>
        <end position="85"/>
    </location>
</feature>
<evidence type="ECO:0000313" key="10">
    <source>
        <dbReference type="Proteomes" id="UP000003303"/>
    </source>
</evidence>
<reference evidence="9 10" key="1">
    <citation type="submission" date="2009-04" db="EMBL/GenBank/DDBJ databases">
        <authorList>
            <person name="Sebastian Y."/>
            <person name="Madupu R."/>
            <person name="Durkin A.S."/>
            <person name="Torralba M."/>
            <person name="Methe B."/>
            <person name="Sutton G.G."/>
            <person name="Strausberg R.L."/>
            <person name="Nelson K.E."/>
        </authorList>
    </citation>
    <scope>NUCLEOTIDE SEQUENCE [LARGE SCALE GENOMIC DNA]</scope>
    <source>
        <strain evidence="9 10">60-3</strain>
    </source>
</reference>
<evidence type="ECO:0000256" key="8">
    <source>
        <dbReference type="SAM" id="Phobius"/>
    </source>
</evidence>
<evidence type="ECO:0000256" key="3">
    <source>
        <dbReference type="ARBA" id="ARBA00022448"/>
    </source>
</evidence>
<dbReference type="PANTHER" id="PTHR30472:SF67">
    <property type="entry name" value="PERMEASE OF ABC TRANSPORTER-RELATED"/>
    <property type="match status" value="1"/>
</dbReference>
<dbReference type="FunFam" id="1.10.3470.10:FF:000001">
    <property type="entry name" value="Vitamin B12 ABC transporter permease BtuC"/>
    <property type="match status" value="1"/>
</dbReference>
<dbReference type="InterPro" id="IPR037294">
    <property type="entry name" value="ABC_BtuC-like"/>
</dbReference>
<feature type="transmembrane region" description="Helical" evidence="8">
    <location>
        <begin position="238"/>
        <end position="266"/>
    </location>
</feature>
<evidence type="ECO:0000256" key="6">
    <source>
        <dbReference type="ARBA" id="ARBA00022989"/>
    </source>
</evidence>
<dbReference type="GO" id="GO:0033214">
    <property type="term" value="P:siderophore-iron import into cell"/>
    <property type="evidence" value="ECO:0007669"/>
    <property type="project" value="TreeGrafter"/>
</dbReference>
<feature type="transmembrane region" description="Helical" evidence="8">
    <location>
        <begin position="307"/>
        <end position="327"/>
    </location>
</feature>
<dbReference type="EMBL" id="ACLR01000179">
    <property type="protein sequence ID" value="EEK16449.1"/>
    <property type="molecule type" value="Genomic_DNA"/>
</dbReference>
<gene>
    <name evidence="9" type="ORF">PORUE0001_1763</name>
</gene>
<evidence type="ECO:0000256" key="2">
    <source>
        <dbReference type="ARBA" id="ARBA00007935"/>
    </source>
</evidence>
<dbReference type="STRING" id="596327.PORUE0001_1763"/>
<keyword evidence="10" id="KW-1185">Reference proteome</keyword>
<evidence type="ECO:0000256" key="5">
    <source>
        <dbReference type="ARBA" id="ARBA00022692"/>
    </source>
</evidence>
<evidence type="ECO:0000256" key="1">
    <source>
        <dbReference type="ARBA" id="ARBA00004651"/>
    </source>
</evidence>
<accession>C2MCT1</accession>
<evidence type="ECO:0000313" key="9">
    <source>
        <dbReference type="EMBL" id="EEK16449.1"/>
    </source>
</evidence>
<dbReference type="RefSeq" id="WP_007365628.1">
    <property type="nucleotide sequence ID" value="NZ_ACLR01000179.1"/>
</dbReference>
<feature type="transmembrane region" description="Helical" evidence="8">
    <location>
        <begin position="150"/>
        <end position="174"/>
    </location>
</feature>
<feature type="transmembrane region" description="Helical" evidence="8">
    <location>
        <begin position="92"/>
        <end position="111"/>
    </location>
</feature>
<dbReference type="Pfam" id="PF01032">
    <property type="entry name" value="FecCD"/>
    <property type="match status" value="1"/>
</dbReference>
<comment type="similarity">
    <text evidence="2">Belongs to the binding-protein-dependent transport system permease family. FecCD subfamily.</text>
</comment>
<dbReference type="CDD" id="cd06550">
    <property type="entry name" value="TM_ABC_iron-siderophores_like"/>
    <property type="match status" value="1"/>
</dbReference>
<dbReference type="Proteomes" id="UP000003303">
    <property type="component" value="Unassembled WGS sequence"/>
</dbReference>
<keyword evidence="4" id="KW-1003">Cell membrane</keyword>
<dbReference type="PANTHER" id="PTHR30472">
    <property type="entry name" value="FERRIC ENTEROBACTIN TRANSPORT SYSTEM PERMEASE PROTEIN"/>
    <property type="match status" value="1"/>
</dbReference>
<keyword evidence="3" id="KW-0813">Transport</keyword>
<dbReference type="AlphaFoldDB" id="C2MCT1"/>
<proteinExistence type="inferred from homology"/>
<dbReference type="Gene3D" id="1.10.3470.10">
    <property type="entry name" value="ABC transporter involved in vitamin B12 uptake, BtuC"/>
    <property type="match status" value="1"/>
</dbReference>
<keyword evidence="7 8" id="KW-0472">Membrane</keyword>
<dbReference type="InterPro" id="IPR000522">
    <property type="entry name" value="ABC_transptr_permease_BtuC"/>
</dbReference>
<keyword evidence="6 8" id="KW-1133">Transmembrane helix</keyword>
<dbReference type="eggNOG" id="COG0609">
    <property type="taxonomic scope" value="Bacteria"/>
</dbReference>
<protein>
    <submittedName>
        <fullName evidence="9">Iron chelate uptake ABC transporter, FeCT family, permease protein</fullName>
    </submittedName>
</protein>
<feature type="transmembrane region" description="Helical" evidence="8">
    <location>
        <begin position="12"/>
        <end position="33"/>
    </location>
</feature>
<dbReference type="GO" id="GO:0005886">
    <property type="term" value="C:plasma membrane"/>
    <property type="evidence" value="ECO:0007669"/>
    <property type="project" value="UniProtKB-SubCell"/>
</dbReference>
<keyword evidence="5 8" id="KW-0812">Transmembrane</keyword>